<organism evidence="1 2">
    <name type="scientific">Gossypium arboreum</name>
    <name type="common">Tree cotton</name>
    <name type="synonym">Gossypium nanking</name>
    <dbReference type="NCBI Taxonomy" id="29729"/>
    <lineage>
        <taxon>Eukaryota</taxon>
        <taxon>Viridiplantae</taxon>
        <taxon>Streptophyta</taxon>
        <taxon>Embryophyta</taxon>
        <taxon>Tracheophyta</taxon>
        <taxon>Spermatophyta</taxon>
        <taxon>Magnoliopsida</taxon>
        <taxon>eudicotyledons</taxon>
        <taxon>Gunneridae</taxon>
        <taxon>Pentapetalae</taxon>
        <taxon>rosids</taxon>
        <taxon>malvids</taxon>
        <taxon>Malvales</taxon>
        <taxon>Malvaceae</taxon>
        <taxon>Malvoideae</taxon>
        <taxon>Gossypium</taxon>
    </lineage>
</organism>
<dbReference type="Proteomes" id="UP001358586">
    <property type="component" value="Chromosome 1"/>
</dbReference>
<accession>A0ABR0R4A6</accession>
<dbReference type="Gene3D" id="1.20.1050.10">
    <property type="match status" value="1"/>
</dbReference>
<dbReference type="EMBL" id="JARKNE010000001">
    <property type="protein sequence ID" value="KAK5845933.1"/>
    <property type="molecule type" value="Genomic_DNA"/>
</dbReference>
<sequence>MAPQICLLIPTKRDNFASGLPSFISRRYEYTQISLKTMNLFETMVKVLKSEGEEQEKDINKMLETIKVLEEGVKDIFPDDNNVGYLDFVICSVFSFHVAMEEVLGIKMVDSEKTHCYTLG</sequence>
<evidence type="ECO:0000313" key="2">
    <source>
        <dbReference type="Proteomes" id="UP001358586"/>
    </source>
</evidence>
<protein>
    <submittedName>
        <fullName evidence="1">Uncharacterized protein</fullName>
    </submittedName>
</protein>
<reference evidence="1 2" key="1">
    <citation type="submission" date="2023-03" db="EMBL/GenBank/DDBJ databases">
        <title>WGS of Gossypium arboreum.</title>
        <authorList>
            <person name="Yu D."/>
        </authorList>
    </citation>
    <scope>NUCLEOTIDE SEQUENCE [LARGE SCALE GENOMIC DNA]</scope>
    <source>
        <tissue evidence="1">Leaf</tissue>
    </source>
</reference>
<proteinExistence type="predicted"/>
<name>A0ABR0R4A6_GOSAR</name>
<evidence type="ECO:0000313" key="1">
    <source>
        <dbReference type="EMBL" id="KAK5845933.1"/>
    </source>
</evidence>
<keyword evidence="2" id="KW-1185">Reference proteome</keyword>
<gene>
    <name evidence="1" type="ORF">PVK06_002181</name>
</gene>
<comment type="caution">
    <text evidence="1">The sequence shown here is derived from an EMBL/GenBank/DDBJ whole genome shotgun (WGS) entry which is preliminary data.</text>
</comment>